<name>A0A1G8FIP0_9MICC</name>
<evidence type="ECO:0000256" key="2">
    <source>
        <dbReference type="ARBA" id="ARBA00022898"/>
    </source>
</evidence>
<dbReference type="InterPro" id="IPR015421">
    <property type="entry name" value="PyrdxlP-dep_Trfase_major"/>
</dbReference>
<dbReference type="InterPro" id="IPR000524">
    <property type="entry name" value="Tscrpt_reg_HTH_GntR"/>
</dbReference>
<sequence>MTPRKIDLGWKPEEPTSRGVANAVSRAIRAGVLKPGSTLPPIRAVAAELGLSPTTVSAAWSLLARSGTIHTDGRRGTRIAELHPGSERYRRAVERRSPFALDLSTGVPDGALLPDLAPVLARMTSSLVPGSYLDEPVVPELVEVLRDDWPYPAEHFSVVDGAMDAVELAARALIRFGDRVIVEHPTFPLILDQLEAAGAEVVGVPVDTQGMVPAALKDALSAPAAAVVLQPRAQNPTGVSLSPGRAKELAAVLADSDVPVIEDDSAGYVAWTPGISLGRWLPDRTVHIRSFSKSHGPDLRLAAMSGPPAVMREIASRRQLGQGWTSRLLQKILLGLLTEDQSVRQVERARVEYHERREAMVEALRRHDVEVGGTDGLNVWVPVADESAATVRLASQGIGVAPGSPFAAAPLPGGHIRVTIAAVSESIPELAGMIAEAAHAGVWGAAR</sequence>
<feature type="domain" description="HTH gntR-type" evidence="6">
    <location>
        <begin position="14"/>
        <end position="82"/>
    </location>
</feature>
<dbReference type="PROSITE" id="PS50949">
    <property type="entry name" value="HTH_GNTR"/>
    <property type="match status" value="1"/>
</dbReference>
<dbReference type="Gene3D" id="3.90.1150.10">
    <property type="entry name" value="Aspartate Aminotransferase, domain 1"/>
    <property type="match status" value="1"/>
</dbReference>
<dbReference type="PANTHER" id="PTHR46577">
    <property type="entry name" value="HTH-TYPE TRANSCRIPTIONAL REGULATORY PROTEIN GABR"/>
    <property type="match status" value="1"/>
</dbReference>
<dbReference type="InterPro" id="IPR036390">
    <property type="entry name" value="WH_DNA-bd_sf"/>
</dbReference>
<dbReference type="Pfam" id="PF00392">
    <property type="entry name" value="GntR"/>
    <property type="match status" value="1"/>
</dbReference>
<dbReference type="GO" id="GO:0030170">
    <property type="term" value="F:pyridoxal phosphate binding"/>
    <property type="evidence" value="ECO:0007669"/>
    <property type="project" value="InterPro"/>
</dbReference>
<keyword evidence="5" id="KW-0804">Transcription</keyword>
<evidence type="ECO:0000256" key="5">
    <source>
        <dbReference type="ARBA" id="ARBA00023163"/>
    </source>
</evidence>
<dbReference type="CDD" id="cd00609">
    <property type="entry name" value="AAT_like"/>
    <property type="match status" value="1"/>
</dbReference>
<reference evidence="7 8" key="1">
    <citation type="submission" date="2016-10" db="EMBL/GenBank/DDBJ databases">
        <authorList>
            <person name="de Groot N.N."/>
        </authorList>
    </citation>
    <scope>NUCLEOTIDE SEQUENCE [LARGE SCALE GENOMIC DNA]</scope>
    <source>
        <strain evidence="7 8">NP_1H</strain>
    </source>
</reference>
<evidence type="ECO:0000256" key="1">
    <source>
        <dbReference type="ARBA" id="ARBA00005384"/>
    </source>
</evidence>
<keyword evidence="7" id="KW-0032">Aminotransferase</keyword>
<comment type="similarity">
    <text evidence="1">In the C-terminal section; belongs to the class-I pyridoxal-phosphate-dependent aminotransferase family.</text>
</comment>
<dbReference type="AlphaFoldDB" id="A0A1G8FIP0"/>
<keyword evidence="2" id="KW-0663">Pyridoxal phosphate</keyword>
<dbReference type="Pfam" id="PF00155">
    <property type="entry name" value="Aminotran_1_2"/>
    <property type="match status" value="1"/>
</dbReference>
<dbReference type="Gene3D" id="1.10.10.10">
    <property type="entry name" value="Winged helix-like DNA-binding domain superfamily/Winged helix DNA-binding domain"/>
    <property type="match status" value="1"/>
</dbReference>
<proteinExistence type="inferred from homology"/>
<evidence type="ECO:0000256" key="4">
    <source>
        <dbReference type="ARBA" id="ARBA00023125"/>
    </source>
</evidence>
<dbReference type="OrthoDB" id="4336542at2"/>
<dbReference type="GO" id="GO:0003700">
    <property type="term" value="F:DNA-binding transcription factor activity"/>
    <property type="evidence" value="ECO:0007669"/>
    <property type="project" value="InterPro"/>
</dbReference>
<dbReference type="GO" id="GO:0003677">
    <property type="term" value="F:DNA binding"/>
    <property type="evidence" value="ECO:0007669"/>
    <property type="project" value="UniProtKB-KW"/>
</dbReference>
<dbReference type="GO" id="GO:0008483">
    <property type="term" value="F:transaminase activity"/>
    <property type="evidence" value="ECO:0007669"/>
    <property type="project" value="UniProtKB-KW"/>
</dbReference>
<evidence type="ECO:0000256" key="3">
    <source>
        <dbReference type="ARBA" id="ARBA00023015"/>
    </source>
</evidence>
<dbReference type="STRING" id="335973.SAMN04488693_10376"/>
<dbReference type="InterPro" id="IPR004839">
    <property type="entry name" value="Aminotransferase_I/II_large"/>
</dbReference>
<keyword evidence="7" id="KW-0808">Transferase</keyword>
<keyword evidence="8" id="KW-1185">Reference proteome</keyword>
<protein>
    <submittedName>
        <fullName evidence="7">DNA-binding transcriptional regulator, MocR family, contains an aminotransferase domain</fullName>
    </submittedName>
</protein>
<dbReference type="InterPro" id="IPR036388">
    <property type="entry name" value="WH-like_DNA-bd_sf"/>
</dbReference>
<evidence type="ECO:0000313" key="7">
    <source>
        <dbReference type="EMBL" id="SDH81971.1"/>
    </source>
</evidence>
<evidence type="ECO:0000313" key="8">
    <source>
        <dbReference type="Proteomes" id="UP000199258"/>
    </source>
</evidence>
<gene>
    <name evidence="7" type="ORF">SAMN04488693_10376</name>
</gene>
<dbReference type="InterPro" id="IPR015424">
    <property type="entry name" value="PyrdxlP-dep_Trfase"/>
</dbReference>
<keyword evidence="4 7" id="KW-0238">DNA-binding</keyword>
<dbReference type="RefSeq" id="WP_090584947.1">
    <property type="nucleotide sequence ID" value="NZ_FNDT01000003.1"/>
</dbReference>
<dbReference type="PANTHER" id="PTHR46577:SF1">
    <property type="entry name" value="HTH-TYPE TRANSCRIPTIONAL REGULATORY PROTEIN GABR"/>
    <property type="match status" value="1"/>
</dbReference>
<organism evidence="7 8">
    <name type="scientific">Arthrobacter subterraneus</name>
    <dbReference type="NCBI Taxonomy" id="335973"/>
    <lineage>
        <taxon>Bacteria</taxon>
        <taxon>Bacillati</taxon>
        <taxon>Actinomycetota</taxon>
        <taxon>Actinomycetes</taxon>
        <taxon>Micrococcales</taxon>
        <taxon>Micrococcaceae</taxon>
        <taxon>Arthrobacter</taxon>
    </lineage>
</organism>
<dbReference type="SMART" id="SM00345">
    <property type="entry name" value="HTH_GNTR"/>
    <property type="match status" value="1"/>
</dbReference>
<dbReference type="SUPFAM" id="SSF53383">
    <property type="entry name" value="PLP-dependent transferases"/>
    <property type="match status" value="1"/>
</dbReference>
<dbReference type="Gene3D" id="3.40.640.10">
    <property type="entry name" value="Type I PLP-dependent aspartate aminotransferase-like (Major domain)"/>
    <property type="match status" value="1"/>
</dbReference>
<dbReference type="CDD" id="cd07377">
    <property type="entry name" value="WHTH_GntR"/>
    <property type="match status" value="1"/>
</dbReference>
<dbReference type="InterPro" id="IPR051446">
    <property type="entry name" value="HTH_trans_reg/aminotransferase"/>
</dbReference>
<dbReference type="InterPro" id="IPR015422">
    <property type="entry name" value="PyrdxlP-dep_Trfase_small"/>
</dbReference>
<evidence type="ECO:0000259" key="6">
    <source>
        <dbReference type="PROSITE" id="PS50949"/>
    </source>
</evidence>
<keyword evidence="3" id="KW-0805">Transcription regulation</keyword>
<dbReference type="Proteomes" id="UP000199258">
    <property type="component" value="Unassembled WGS sequence"/>
</dbReference>
<dbReference type="EMBL" id="FNDT01000003">
    <property type="protein sequence ID" value="SDH81971.1"/>
    <property type="molecule type" value="Genomic_DNA"/>
</dbReference>
<dbReference type="SUPFAM" id="SSF46785">
    <property type="entry name" value="Winged helix' DNA-binding domain"/>
    <property type="match status" value="1"/>
</dbReference>
<accession>A0A1G8FIP0</accession>